<name>A0A9P4PAD4_9PLEO</name>
<sequence>MATAVLRRASWLALLAGATAVTAQSSAFWTFTTRYQDCTYIYYSTYTTTATCTIEDSVTPTVEPYEITTPTSDSNNYYYGYSDLQLFTAWYTAGAVPDSDLKPTYNYDATTTTARSTSTNYDFSMLVTYTAPTDCPTSFTFTTNASVNVPTQVLHSVTPYAVETSIPVPTARASYIYETWYLSDGDAPFTSTDDYYYTRYIEQCSTPYQYGGYSDYSYTNTRYSDDSYTRTRYSYPTGGTSGSSGDSGDSYSSRYCYYGYGYGCTNIRIWVIVIAALIPGLFVLGFFESYFWFRRLMLGKGCLRFGTISWICISLWVACFTRSQSRRSPEDQQVLRQKWKDTGFGTALKLWFKWGFRHRYPVPLLGQYSRNTVGIVPEGQPLPAPGMVQTNGNYLAGPPPPNGAFIPNGEGQTYYPPHGWSTAPNGQVYPTPLPGQAYMPPNGAVQYYGERTKDAPTITTTSVSPVNGAPQSAPSPVSPTVSPNVQNSNAVEAPAAAQVPVHPTELQDPAPAQLPTHRDSAV</sequence>
<evidence type="ECO:0000313" key="5">
    <source>
        <dbReference type="Proteomes" id="UP000799764"/>
    </source>
</evidence>
<accession>A0A9P4PAD4</accession>
<gene>
    <name evidence="4" type="ORF">P171DRAFT_125150</name>
</gene>
<feature type="compositionally biased region" description="Low complexity" evidence="1">
    <location>
        <begin position="469"/>
        <end position="503"/>
    </location>
</feature>
<evidence type="ECO:0000313" key="4">
    <source>
        <dbReference type="EMBL" id="KAF2439563.1"/>
    </source>
</evidence>
<feature type="chain" id="PRO_5040343298" evidence="3">
    <location>
        <begin position="24"/>
        <end position="522"/>
    </location>
</feature>
<feature type="transmembrane region" description="Helical" evidence="2">
    <location>
        <begin position="269"/>
        <end position="293"/>
    </location>
</feature>
<proteinExistence type="predicted"/>
<evidence type="ECO:0000256" key="1">
    <source>
        <dbReference type="SAM" id="MobiDB-lite"/>
    </source>
</evidence>
<organism evidence="4 5">
    <name type="scientific">Karstenula rhodostoma CBS 690.94</name>
    <dbReference type="NCBI Taxonomy" id="1392251"/>
    <lineage>
        <taxon>Eukaryota</taxon>
        <taxon>Fungi</taxon>
        <taxon>Dikarya</taxon>
        <taxon>Ascomycota</taxon>
        <taxon>Pezizomycotina</taxon>
        <taxon>Dothideomycetes</taxon>
        <taxon>Pleosporomycetidae</taxon>
        <taxon>Pleosporales</taxon>
        <taxon>Massarineae</taxon>
        <taxon>Didymosphaeriaceae</taxon>
        <taxon>Karstenula</taxon>
    </lineage>
</organism>
<keyword evidence="2" id="KW-1133">Transmembrane helix</keyword>
<dbReference type="EMBL" id="MU001509">
    <property type="protein sequence ID" value="KAF2439563.1"/>
    <property type="molecule type" value="Genomic_DNA"/>
</dbReference>
<reference evidence="4" key="1">
    <citation type="journal article" date="2020" name="Stud. Mycol.">
        <title>101 Dothideomycetes genomes: a test case for predicting lifestyles and emergence of pathogens.</title>
        <authorList>
            <person name="Haridas S."/>
            <person name="Albert R."/>
            <person name="Binder M."/>
            <person name="Bloem J."/>
            <person name="Labutti K."/>
            <person name="Salamov A."/>
            <person name="Andreopoulos B."/>
            <person name="Baker S."/>
            <person name="Barry K."/>
            <person name="Bills G."/>
            <person name="Bluhm B."/>
            <person name="Cannon C."/>
            <person name="Castanera R."/>
            <person name="Culley D."/>
            <person name="Daum C."/>
            <person name="Ezra D."/>
            <person name="Gonzalez J."/>
            <person name="Henrissat B."/>
            <person name="Kuo A."/>
            <person name="Liang C."/>
            <person name="Lipzen A."/>
            <person name="Lutzoni F."/>
            <person name="Magnuson J."/>
            <person name="Mondo S."/>
            <person name="Nolan M."/>
            <person name="Ohm R."/>
            <person name="Pangilinan J."/>
            <person name="Park H.-J."/>
            <person name="Ramirez L."/>
            <person name="Alfaro M."/>
            <person name="Sun H."/>
            <person name="Tritt A."/>
            <person name="Yoshinaga Y."/>
            <person name="Zwiers L.-H."/>
            <person name="Turgeon B."/>
            <person name="Goodwin S."/>
            <person name="Spatafora J."/>
            <person name="Crous P."/>
            <person name="Grigoriev I."/>
        </authorList>
    </citation>
    <scope>NUCLEOTIDE SEQUENCE</scope>
    <source>
        <strain evidence="4">CBS 690.94</strain>
    </source>
</reference>
<keyword evidence="2" id="KW-0472">Membrane</keyword>
<keyword evidence="5" id="KW-1185">Reference proteome</keyword>
<dbReference type="OrthoDB" id="3795566at2759"/>
<keyword evidence="2" id="KW-0812">Transmembrane</keyword>
<dbReference type="AlphaFoldDB" id="A0A9P4PAD4"/>
<protein>
    <submittedName>
        <fullName evidence="4">Uncharacterized protein</fullName>
    </submittedName>
</protein>
<dbReference type="Proteomes" id="UP000799764">
    <property type="component" value="Unassembled WGS sequence"/>
</dbReference>
<evidence type="ECO:0000256" key="2">
    <source>
        <dbReference type="SAM" id="Phobius"/>
    </source>
</evidence>
<feature type="region of interest" description="Disordered" evidence="1">
    <location>
        <begin position="457"/>
        <end position="522"/>
    </location>
</feature>
<comment type="caution">
    <text evidence="4">The sequence shown here is derived from an EMBL/GenBank/DDBJ whole genome shotgun (WGS) entry which is preliminary data.</text>
</comment>
<evidence type="ECO:0000256" key="3">
    <source>
        <dbReference type="SAM" id="SignalP"/>
    </source>
</evidence>
<keyword evidence="3" id="KW-0732">Signal</keyword>
<feature type="signal peptide" evidence="3">
    <location>
        <begin position="1"/>
        <end position="23"/>
    </location>
</feature>